<feature type="compositionally biased region" description="Gly residues" evidence="1">
    <location>
        <begin position="220"/>
        <end position="238"/>
    </location>
</feature>
<name>A0ABT3WIU0_9PROT</name>
<proteinExistence type="predicted"/>
<evidence type="ECO:0000313" key="2">
    <source>
        <dbReference type="EMBL" id="MCX5618588.1"/>
    </source>
</evidence>
<comment type="caution">
    <text evidence="2">The sequence shown here is derived from an EMBL/GenBank/DDBJ whole genome shotgun (WGS) entry which is preliminary data.</text>
</comment>
<organism evidence="2 3">
    <name type="scientific">Bombella pluederhausensis</name>
    <dbReference type="NCBI Taxonomy" id="2967336"/>
    <lineage>
        <taxon>Bacteria</taxon>
        <taxon>Pseudomonadati</taxon>
        <taxon>Pseudomonadota</taxon>
        <taxon>Alphaproteobacteria</taxon>
        <taxon>Acetobacterales</taxon>
        <taxon>Acetobacteraceae</taxon>
        <taxon>Bombella</taxon>
    </lineage>
</organism>
<dbReference type="EMBL" id="JANIDY010000004">
    <property type="protein sequence ID" value="MCX5618588.1"/>
    <property type="molecule type" value="Genomic_DNA"/>
</dbReference>
<keyword evidence="3" id="KW-1185">Reference proteome</keyword>
<protein>
    <submittedName>
        <fullName evidence="2">Uncharacterized protein</fullName>
    </submittedName>
</protein>
<sequence>MGRSLPSLGGTGRYGNGGRYLVTALLSAGFLFLGGCQPIGPAHLQHDQLAYSRALGEVQKREMLLNIVRLRYGEPPAFLDTTQVIAGYNFSRSFSGGYYGYPASAVSNYLFGSGTLSQAENPTITYQPLTGEQYAENVVRPISPTAIMPLSLGGMAIDTLLRLTAQSIDGLSNVRGVGPFGGGSVRFYLLLHDLRQLQLAGAMTVRIATDDASSSSGKAGKQGGGGSQGNNGGNGGSSGSSASSGEHIYLVLTATADSNLQAIQGEVRRLLHLDANAAEAEIVYGPYPKKEGQIAILTRSMLAMLTQLSYEMEVPEKDVRSGRTLPTIGQVGIESRPEVAIHSGKNAPDGSYVSVYYKKCWYWISDTDFRSKEAFTMVQVLSTLAATSHSGGAVVTIPAG</sequence>
<evidence type="ECO:0000256" key="1">
    <source>
        <dbReference type="SAM" id="MobiDB-lite"/>
    </source>
</evidence>
<evidence type="ECO:0000313" key="3">
    <source>
        <dbReference type="Proteomes" id="UP001165576"/>
    </source>
</evidence>
<gene>
    <name evidence="2" type="ORF">NQF86_07920</name>
</gene>
<dbReference type="Proteomes" id="UP001165576">
    <property type="component" value="Unassembled WGS sequence"/>
</dbReference>
<accession>A0ABT3WIU0</accession>
<reference evidence="2" key="1">
    <citation type="submission" date="2022-07" db="EMBL/GenBank/DDBJ databases">
        <title>Bombella genomes.</title>
        <authorList>
            <person name="Harer L."/>
            <person name="Styblova S."/>
            <person name="Ehrmann M."/>
        </authorList>
    </citation>
    <scope>NUCLEOTIDE SEQUENCE</scope>
    <source>
        <strain evidence="2">TMW 2.2543</strain>
    </source>
</reference>
<feature type="region of interest" description="Disordered" evidence="1">
    <location>
        <begin position="211"/>
        <end position="241"/>
    </location>
</feature>